<dbReference type="SMART" id="SM00382">
    <property type="entry name" value="AAA"/>
    <property type="match status" value="1"/>
</dbReference>
<accession>A0A1E7Q2J6</accession>
<dbReference type="Proteomes" id="UP000242258">
    <property type="component" value="Unassembled WGS sequence"/>
</dbReference>
<keyword evidence="2" id="KW-0067">ATP-binding</keyword>
<comment type="caution">
    <text evidence="4">The sequence shown here is derived from an EMBL/GenBank/DDBJ whole genome shotgun (WGS) entry which is preliminary data.</text>
</comment>
<dbReference type="GO" id="GO:0016887">
    <property type="term" value="F:ATP hydrolysis activity"/>
    <property type="evidence" value="ECO:0007669"/>
    <property type="project" value="InterPro"/>
</dbReference>
<dbReference type="InterPro" id="IPR017871">
    <property type="entry name" value="ABC_transporter-like_CS"/>
</dbReference>
<dbReference type="PANTHER" id="PTHR43582:SF2">
    <property type="entry name" value="LINEARMYCIN RESISTANCE ATP-BINDING PROTEIN LNRL"/>
    <property type="match status" value="1"/>
</dbReference>
<dbReference type="RefSeq" id="WP_070048001.1">
    <property type="nucleotide sequence ID" value="NZ_CBCSDO010000001.1"/>
</dbReference>
<dbReference type="Pfam" id="PF00005">
    <property type="entry name" value="ABC_tran"/>
    <property type="match status" value="1"/>
</dbReference>
<organism evidence="4 5">
    <name type="scientific">Rheinheimera salexigens</name>
    <dbReference type="NCBI Taxonomy" id="1628148"/>
    <lineage>
        <taxon>Bacteria</taxon>
        <taxon>Pseudomonadati</taxon>
        <taxon>Pseudomonadota</taxon>
        <taxon>Gammaproteobacteria</taxon>
        <taxon>Chromatiales</taxon>
        <taxon>Chromatiaceae</taxon>
        <taxon>Rheinheimera</taxon>
    </lineage>
</organism>
<dbReference type="PROSITE" id="PS50893">
    <property type="entry name" value="ABC_TRANSPORTER_2"/>
    <property type="match status" value="1"/>
</dbReference>
<reference evidence="5" key="1">
    <citation type="submission" date="2016-09" db="EMBL/GenBank/DDBJ databases">
        <authorList>
            <person name="Wan X."/>
            <person name="Hou S."/>
        </authorList>
    </citation>
    <scope>NUCLEOTIDE SEQUENCE [LARGE SCALE GENOMIC DNA]</scope>
    <source>
        <strain evidence="5">KH87</strain>
    </source>
</reference>
<keyword evidence="5" id="KW-1185">Reference proteome</keyword>
<feature type="domain" description="ABC transporter" evidence="3">
    <location>
        <begin position="2"/>
        <end position="225"/>
    </location>
</feature>
<protein>
    <submittedName>
        <fullName evidence="4">ABC transporter</fullName>
    </submittedName>
</protein>
<dbReference type="InterPro" id="IPR003593">
    <property type="entry name" value="AAA+_ATPase"/>
</dbReference>
<gene>
    <name evidence="4" type="ORF">BI198_01770</name>
</gene>
<dbReference type="GO" id="GO:0005524">
    <property type="term" value="F:ATP binding"/>
    <property type="evidence" value="ECO:0007669"/>
    <property type="project" value="UniProtKB-KW"/>
</dbReference>
<dbReference type="PANTHER" id="PTHR43582">
    <property type="entry name" value="LINEARMYCIN RESISTANCE ATP-BINDING PROTEIN LNRL"/>
    <property type="match status" value="1"/>
</dbReference>
<name>A0A1E7Q2J6_9GAMM</name>
<sequence length="295" mass="32500">MLKLSAVCYRYPGADIDALAGIDLLLQAGDIVGLLGANGAGKTTLFSLLSGLTQPVSGQLIWQQADMRVGLVPQHLAFYSQLSIIENLTFFADIYQLQGRQRQQQLQTVIDACNLNARLKQRAATLSGGWQRRLNFAIGILQPAEVYLFDEATVGVDAQSRQQLLTAVKQLAAAGKTLLYTSHYLQEIEQIASRILVMQQGKLLLDVPLSQFGSESWQLMVQWPQQEPSGWLELLANLALTAQPIARGSIIDLSSADQWQSLNQFITAQPVQPDLIRYGKPSLEQLYLHVTGGQL</sequence>
<dbReference type="SUPFAM" id="SSF52540">
    <property type="entry name" value="P-loop containing nucleoside triphosphate hydrolases"/>
    <property type="match status" value="1"/>
</dbReference>
<evidence type="ECO:0000259" key="3">
    <source>
        <dbReference type="PROSITE" id="PS50893"/>
    </source>
</evidence>
<dbReference type="AlphaFoldDB" id="A0A1E7Q2J6"/>
<proteinExistence type="predicted"/>
<dbReference type="InterPro" id="IPR003439">
    <property type="entry name" value="ABC_transporter-like_ATP-bd"/>
</dbReference>
<keyword evidence="1" id="KW-0547">Nucleotide-binding</keyword>
<evidence type="ECO:0000313" key="5">
    <source>
        <dbReference type="Proteomes" id="UP000242258"/>
    </source>
</evidence>
<dbReference type="PROSITE" id="PS00211">
    <property type="entry name" value="ABC_TRANSPORTER_1"/>
    <property type="match status" value="1"/>
</dbReference>
<dbReference type="Gene3D" id="3.40.50.300">
    <property type="entry name" value="P-loop containing nucleotide triphosphate hydrolases"/>
    <property type="match status" value="1"/>
</dbReference>
<evidence type="ECO:0000313" key="4">
    <source>
        <dbReference type="EMBL" id="OEY68434.1"/>
    </source>
</evidence>
<dbReference type="CDD" id="cd03230">
    <property type="entry name" value="ABC_DR_subfamily_A"/>
    <property type="match status" value="1"/>
</dbReference>
<dbReference type="OrthoDB" id="9775490at2"/>
<dbReference type="STRING" id="1628148.BI198_01770"/>
<evidence type="ECO:0000256" key="2">
    <source>
        <dbReference type="ARBA" id="ARBA00022840"/>
    </source>
</evidence>
<evidence type="ECO:0000256" key="1">
    <source>
        <dbReference type="ARBA" id="ARBA00022741"/>
    </source>
</evidence>
<dbReference type="InterPro" id="IPR027417">
    <property type="entry name" value="P-loop_NTPase"/>
</dbReference>
<dbReference type="EMBL" id="MKEK01000001">
    <property type="protein sequence ID" value="OEY68434.1"/>
    <property type="molecule type" value="Genomic_DNA"/>
</dbReference>